<name>A0A6P8YAC3_THRPL</name>
<dbReference type="PROSITE" id="PS01140">
    <property type="entry name" value="GLYCOSYL_HYDROL_F45"/>
    <property type="match status" value="1"/>
</dbReference>
<evidence type="ECO:0000256" key="5">
    <source>
        <dbReference type="ARBA" id="ARBA00023001"/>
    </source>
</evidence>
<feature type="domain" description="Glycosyl hydrolases family 45 active site" evidence="11">
    <location>
        <begin position="37"/>
        <end position="48"/>
    </location>
</feature>
<dbReference type="Proteomes" id="UP000515158">
    <property type="component" value="Unplaced"/>
</dbReference>
<proteinExistence type="inferred from homology"/>
<evidence type="ECO:0000313" key="13">
    <source>
        <dbReference type="RefSeq" id="XP_034236588.1"/>
    </source>
</evidence>
<keyword evidence="10" id="KW-0732">Signal</keyword>
<dbReference type="PANTHER" id="PTHR39730:SF1">
    <property type="entry name" value="ENDOGLUCANASE 1"/>
    <property type="match status" value="1"/>
</dbReference>
<evidence type="ECO:0000256" key="8">
    <source>
        <dbReference type="ARBA" id="ARBA00023326"/>
    </source>
</evidence>
<feature type="active site" description="Nucleophile" evidence="9">
    <location>
        <position position="42"/>
    </location>
</feature>
<dbReference type="Gene3D" id="2.40.40.10">
    <property type="entry name" value="RlpA-like domain"/>
    <property type="match status" value="1"/>
</dbReference>
<dbReference type="KEGG" id="tpal:117642458"/>
<dbReference type="OrthoDB" id="10035502at2759"/>
<dbReference type="InterPro" id="IPR036908">
    <property type="entry name" value="RlpA-like_sf"/>
</dbReference>
<evidence type="ECO:0000259" key="11">
    <source>
        <dbReference type="PROSITE" id="PS01140"/>
    </source>
</evidence>
<reference evidence="13" key="1">
    <citation type="submission" date="2025-08" db="UniProtKB">
        <authorList>
            <consortium name="RefSeq"/>
        </authorList>
    </citation>
    <scope>IDENTIFICATION</scope>
    <source>
        <tissue evidence="13">Total insect</tissue>
    </source>
</reference>
<dbReference type="EC" id="3.2.1.4" evidence="3 9"/>
<dbReference type="PANTHER" id="PTHR39730">
    <property type="entry name" value="ENDOGLUCANASE 1"/>
    <property type="match status" value="1"/>
</dbReference>
<evidence type="ECO:0000256" key="4">
    <source>
        <dbReference type="ARBA" id="ARBA00022801"/>
    </source>
</evidence>
<dbReference type="GeneID" id="117642458"/>
<keyword evidence="8" id="KW-0624">Polysaccharide degradation</keyword>
<evidence type="ECO:0000256" key="3">
    <source>
        <dbReference type="ARBA" id="ARBA00012601"/>
    </source>
</evidence>
<dbReference type="SUPFAM" id="SSF50685">
    <property type="entry name" value="Barwin-like endoglucanases"/>
    <property type="match status" value="1"/>
</dbReference>
<dbReference type="InParanoid" id="A0A6P8YAC3"/>
<evidence type="ECO:0000256" key="1">
    <source>
        <dbReference type="ARBA" id="ARBA00000966"/>
    </source>
</evidence>
<keyword evidence="6" id="KW-0119">Carbohydrate metabolism</keyword>
<sequence length="240" mass="25575">MLAIKFTMLVSVAGVFVLCLAVAESKQYPNGSGVGKTTRYWDCCKTSCAWSANTGAVSAPARSCAADGKKTIDANTQSGCNGGNAYVCNDQRPFVKNGQAYAFAAANVNGLPMTSMCCACYKLTFTNTAVANKNLIVQVINTGSDLASNQFDLQIPGSGFGIFTAGCPKQWPTTPAVNWGAQNGGVDKRSKCSGLPKDLVKGCQFRFDWFKNADNPAVKFERVRCPKPLTNKSGCKRNDD</sequence>
<evidence type="ECO:0000256" key="7">
    <source>
        <dbReference type="ARBA" id="ARBA00023295"/>
    </source>
</evidence>
<organism evidence="13">
    <name type="scientific">Thrips palmi</name>
    <name type="common">Melon thrips</name>
    <dbReference type="NCBI Taxonomy" id="161013"/>
    <lineage>
        <taxon>Eukaryota</taxon>
        <taxon>Metazoa</taxon>
        <taxon>Ecdysozoa</taxon>
        <taxon>Arthropoda</taxon>
        <taxon>Hexapoda</taxon>
        <taxon>Insecta</taxon>
        <taxon>Pterygota</taxon>
        <taxon>Neoptera</taxon>
        <taxon>Paraneoptera</taxon>
        <taxon>Thysanoptera</taxon>
        <taxon>Terebrantia</taxon>
        <taxon>Thripoidea</taxon>
        <taxon>Thripidae</taxon>
        <taxon>Thrips</taxon>
    </lineage>
</organism>
<dbReference type="GO" id="GO:0030245">
    <property type="term" value="P:cellulose catabolic process"/>
    <property type="evidence" value="ECO:0007669"/>
    <property type="project" value="UniProtKB-KW"/>
</dbReference>
<dbReference type="RefSeq" id="XP_034236588.1">
    <property type="nucleotide sequence ID" value="XM_034380697.1"/>
</dbReference>
<dbReference type="InterPro" id="IPR000334">
    <property type="entry name" value="Glyco_hydro_45"/>
</dbReference>
<dbReference type="Pfam" id="PF02015">
    <property type="entry name" value="Glyco_hydro_45"/>
    <property type="match status" value="1"/>
</dbReference>
<protein>
    <recommendedName>
        <fullName evidence="3 9">Cellulase</fullName>
        <ecNumber evidence="3 9">3.2.1.4</ecNumber>
    </recommendedName>
</protein>
<evidence type="ECO:0000313" key="12">
    <source>
        <dbReference type="Proteomes" id="UP000515158"/>
    </source>
</evidence>
<comment type="catalytic activity">
    <reaction evidence="1 9">
        <text>Endohydrolysis of (1-&gt;4)-beta-D-glucosidic linkages in cellulose, lichenin and cereal beta-D-glucans.</text>
        <dbReference type="EC" id="3.2.1.4"/>
    </reaction>
</comment>
<keyword evidence="4" id="KW-0378">Hydrolase</keyword>
<evidence type="ECO:0000256" key="10">
    <source>
        <dbReference type="SAM" id="SignalP"/>
    </source>
</evidence>
<evidence type="ECO:0000256" key="6">
    <source>
        <dbReference type="ARBA" id="ARBA00023277"/>
    </source>
</evidence>
<feature type="chain" id="PRO_5028418090" description="Cellulase" evidence="10">
    <location>
        <begin position="26"/>
        <end position="240"/>
    </location>
</feature>
<accession>A0A6P8YAC3</accession>
<gene>
    <name evidence="13" type="primary">LOC117642458</name>
</gene>
<feature type="signal peptide" evidence="10">
    <location>
        <begin position="1"/>
        <end position="25"/>
    </location>
</feature>
<dbReference type="AlphaFoldDB" id="A0A6P8YAC3"/>
<evidence type="ECO:0000256" key="9">
    <source>
        <dbReference type="PROSITE-ProRule" id="PRU10069"/>
    </source>
</evidence>
<keyword evidence="7" id="KW-0326">Glycosidase</keyword>
<dbReference type="GO" id="GO:0008810">
    <property type="term" value="F:cellulase activity"/>
    <property type="evidence" value="ECO:0007669"/>
    <property type="project" value="UniProtKB-EC"/>
</dbReference>
<keyword evidence="5" id="KW-0136">Cellulose degradation</keyword>
<evidence type="ECO:0000256" key="2">
    <source>
        <dbReference type="ARBA" id="ARBA00007793"/>
    </source>
</evidence>
<comment type="similarity">
    <text evidence="2">Belongs to the glycosyl hydrolase 45 (cellulase K) family.</text>
</comment>
<keyword evidence="12" id="KW-1185">Reference proteome</keyword>
<dbReference type="InterPro" id="IPR052288">
    <property type="entry name" value="GH45_Enzymes"/>
</dbReference>